<evidence type="ECO:0000256" key="12">
    <source>
        <dbReference type="ARBA" id="ARBA00023012"/>
    </source>
</evidence>
<dbReference type="SMART" id="SM00388">
    <property type="entry name" value="HisKA"/>
    <property type="match status" value="1"/>
</dbReference>
<gene>
    <name evidence="19" type="ORF">Plo01_05200</name>
</gene>
<dbReference type="GO" id="GO:0030295">
    <property type="term" value="F:protein kinase activator activity"/>
    <property type="evidence" value="ECO:0007669"/>
    <property type="project" value="TreeGrafter"/>
</dbReference>
<dbReference type="SUPFAM" id="SSF47384">
    <property type="entry name" value="Homodimeric domain of signal transducing histidine kinase"/>
    <property type="match status" value="1"/>
</dbReference>
<dbReference type="PROSITE" id="PS50112">
    <property type="entry name" value="PAS"/>
    <property type="match status" value="1"/>
</dbReference>
<dbReference type="GO" id="GO:0005886">
    <property type="term" value="C:plasma membrane"/>
    <property type="evidence" value="ECO:0007669"/>
    <property type="project" value="UniProtKB-SubCell"/>
</dbReference>
<dbReference type="InterPro" id="IPR036097">
    <property type="entry name" value="HisK_dim/P_sf"/>
</dbReference>
<evidence type="ECO:0000256" key="13">
    <source>
        <dbReference type="ARBA" id="ARBA00023136"/>
    </source>
</evidence>
<dbReference type="InterPro" id="IPR007895">
    <property type="entry name" value="MASE1"/>
</dbReference>
<feature type="transmembrane region" description="Helical" evidence="16">
    <location>
        <begin position="282"/>
        <end position="302"/>
    </location>
</feature>
<protein>
    <recommendedName>
        <fullName evidence="14">Sensor-like histidine kinase SenX3</fullName>
        <ecNumber evidence="3">2.7.13.3</ecNumber>
    </recommendedName>
</protein>
<comment type="caution">
    <text evidence="19">The sequence shown here is derived from an EMBL/GenBank/DDBJ whole genome shotgun (WGS) entry which is preliminary data.</text>
</comment>
<feature type="domain" description="Histidine kinase" evidence="17">
    <location>
        <begin position="451"/>
        <end position="674"/>
    </location>
</feature>
<organism evidence="19 20">
    <name type="scientific">Planobispora longispora</name>
    <dbReference type="NCBI Taxonomy" id="28887"/>
    <lineage>
        <taxon>Bacteria</taxon>
        <taxon>Bacillati</taxon>
        <taxon>Actinomycetota</taxon>
        <taxon>Actinomycetes</taxon>
        <taxon>Streptosporangiales</taxon>
        <taxon>Streptosporangiaceae</taxon>
        <taxon>Planobispora</taxon>
    </lineage>
</organism>
<dbReference type="Pfam" id="PF13188">
    <property type="entry name" value="PAS_8"/>
    <property type="match status" value="1"/>
</dbReference>
<dbReference type="InterPro" id="IPR035965">
    <property type="entry name" value="PAS-like_dom_sf"/>
</dbReference>
<proteinExistence type="predicted"/>
<dbReference type="Proteomes" id="UP000616724">
    <property type="component" value="Unassembled WGS sequence"/>
</dbReference>
<evidence type="ECO:0000313" key="20">
    <source>
        <dbReference type="Proteomes" id="UP000616724"/>
    </source>
</evidence>
<evidence type="ECO:0000259" key="17">
    <source>
        <dbReference type="PROSITE" id="PS50109"/>
    </source>
</evidence>
<dbReference type="RefSeq" id="WP_203888830.1">
    <property type="nucleotide sequence ID" value="NZ_BOOH01000004.1"/>
</dbReference>
<keyword evidence="5" id="KW-0597">Phosphoprotein</keyword>
<name>A0A8J3RH22_9ACTN</name>
<accession>A0A8J3RH22</accession>
<evidence type="ECO:0000256" key="16">
    <source>
        <dbReference type="SAM" id="Phobius"/>
    </source>
</evidence>
<feature type="transmembrane region" description="Helical" evidence="16">
    <location>
        <begin position="28"/>
        <end position="51"/>
    </location>
</feature>
<dbReference type="InterPro" id="IPR000014">
    <property type="entry name" value="PAS"/>
</dbReference>
<dbReference type="NCBIfam" id="TIGR00229">
    <property type="entry name" value="sensory_box"/>
    <property type="match status" value="1"/>
</dbReference>
<dbReference type="InterPro" id="IPR036890">
    <property type="entry name" value="HATPase_C_sf"/>
</dbReference>
<dbReference type="PANTHER" id="PTHR42878">
    <property type="entry name" value="TWO-COMPONENT HISTIDINE KINASE"/>
    <property type="match status" value="1"/>
</dbReference>
<dbReference type="PANTHER" id="PTHR42878:SF7">
    <property type="entry name" value="SENSOR HISTIDINE KINASE GLRK"/>
    <property type="match status" value="1"/>
</dbReference>
<evidence type="ECO:0000256" key="10">
    <source>
        <dbReference type="ARBA" id="ARBA00022840"/>
    </source>
</evidence>
<evidence type="ECO:0000256" key="9">
    <source>
        <dbReference type="ARBA" id="ARBA00022777"/>
    </source>
</evidence>
<keyword evidence="12" id="KW-0902">Two-component regulatory system</keyword>
<keyword evidence="8" id="KW-0547">Nucleotide-binding</keyword>
<dbReference type="GO" id="GO:0007234">
    <property type="term" value="P:osmosensory signaling via phosphorelay pathway"/>
    <property type="evidence" value="ECO:0007669"/>
    <property type="project" value="TreeGrafter"/>
</dbReference>
<feature type="transmembrane region" description="Helical" evidence="16">
    <location>
        <begin position="230"/>
        <end position="250"/>
    </location>
</feature>
<feature type="transmembrane region" description="Helical" evidence="16">
    <location>
        <begin position="63"/>
        <end position="79"/>
    </location>
</feature>
<evidence type="ECO:0000256" key="2">
    <source>
        <dbReference type="ARBA" id="ARBA00004651"/>
    </source>
</evidence>
<feature type="domain" description="PAS" evidence="18">
    <location>
        <begin position="323"/>
        <end position="359"/>
    </location>
</feature>
<dbReference type="Gene3D" id="1.10.287.130">
    <property type="match status" value="1"/>
</dbReference>
<keyword evidence="13 16" id="KW-0472">Membrane</keyword>
<evidence type="ECO:0000256" key="5">
    <source>
        <dbReference type="ARBA" id="ARBA00022553"/>
    </source>
</evidence>
<dbReference type="AlphaFoldDB" id="A0A8J3RH22"/>
<evidence type="ECO:0000256" key="14">
    <source>
        <dbReference type="ARBA" id="ARBA00039401"/>
    </source>
</evidence>
<dbReference type="Pfam" id="PF05231">
    <property type="entry name" value="MASE1"/>
    <property type="match status" value="1"/>
</dbReference>
<dbReference type="CDD" id="cd00075">
    <property type="entry name" value="HATPase"/>
    <property type="match status" value="1"/>
</dbReference>
<reference evidence="19 20" key="1">
    <citation type="submission" date="2021-01" db="EMBL/GenBank/DDBJ databases">
        <title>Whole genome shotgun sequence of Planobispora longispora NBRC 13918.</title>
        <authorList>
            <person name="Komaki H."/>
            <person name="Tamura T."/>
        </authorList>
    </citation>
    <scope>NUCLEOTIDE SEQUENCE [LARGE SCALE GENOMIC DNA]</scope>
    <source>
        <strain evidence="19 20">NBRC 13918</strain>
    </source>
</reference>
<evidence type="ECO:0000256" key="6">
    <source>
        <dbReference type="ARBA" id="ARBA00022679"/>
    </source>
</evidence>
<keyword evidence="9" id="KW-0418">Kinase</keyword>
<dbReference type="SMART" id="SM00387">
    <property type="entry name" value="HATPase_c"/>
    <property type="match status" value="1"/>
</dbReference>
<feature type="transmembrane region" description="Helical" evidence="16">
    <location>
        <begin position="204"/>
        <end position="224"/>
    </location>
</feature>
<dbReference type="CDD" id="cd00082">
    <property type="entry name" value="HisKA"/>
    <property type="match status" value="1"/>
</dbReference>
<dbReference type="EMBL" id="BOOH01000004">
    <property type="protein sequence ID" value="GIH74091.1"/>
    <property type="molecule type" value="Genomic_DNA"/>
</dbReference>
<dbReference type="SUPFAM" id="SSF55785">
    <property type="entry name" value="PYP-like sensor domain (PAS domain)"/>
    <property type="match status" value="1"/>
</dbReference>
<feature type="transmembrane region" description="Helical" evidence="16">
    <location>
        <begin position="255"/>
        <end position="276"/>
    </location>
</feature>
<dbReference type="EC" id="2.7.13.3" evidence="3"/>
<keyword evidence="7 16" id="KW-0812">Transmembrane</keyword>
<dbReference type="Gene3D" id="3.30.565.10">
    <property type="entry name" value="Histidine kinase-like ATPase, C-terminal domain"/>
    <property type="match status" value="1"/>
</dbReference>
<dbReference type="SMART" id="SM00091">
    <property type="entry name" value="PAS"/>
    <property type="match status" value="1"/>
</dbReference>
<evidence type="ECO:0000256" key="11">
    <source>
        <dbReference type="ARBA" id="ARBA00022989"/>
    </source>
</evidence>
<dbReference type="InterPro" id="IPR005467">
    <property type="entry name" value="His_kinase_dom"/>
</dbReference>
<keyword evidence="11 16" id="KW-1133">Transmembrane helix</keyword>
<comment type="subcellular location">
    <subcellularLocation>
        <location evidence="2">Cell membrane</location>
        <topology evidence="2">Multi-pass membrane protein</topology>
    </subcellularLocation>
</comment>
<evidence type="ECO:0000259" key="18">
    <source>
        <dbReference type="PROSITE" id="PS50112"/>
    </source>
</evidence>
<dbReference type="InterPro" id="IPR003661">
    <property type="entry name" value="HisK_dim/P_dom"/>
</dbReference>
<dbReference type="GO" id="GO:0000155">
    <property type="term" value="F:phosphorelay sensor kinase activity"/>
    <property type="evidence" value="ECO:0007669"/>
    <property type="project" value="InterPro"/>
</dbReference>
<dbReference type="FunFam" id="3.30.565.10:FF:000006">
    <property type="entry name" value="Sensor histidine kinase WalK"/>
    <property type="match status" value="1"/>
</dbReference>
<evidence type="ECO:0000256" key="1">
    <source>
        <dbReference type="ARBA" id="ARBA00000085"/>
    </source>
</evidence>
<dbReference type="GO" id="GO:0005524">
    <property type="term" value="F:ATP binding"/>
    <property type="evidence" value="ECO:0007669"/>
    <property type="project" value="UniProtKB-KW"/>
</dbReference>
<evidence type="ECO:0000256" key="15">
    <source>
        <dbReference type="SAM" id="MobiDB-lite"/>
    </source>
</evidence>
<keyword evidence="4" id="KW-1003">Cell membrane</keyword>
<dbReference type="InterPro" id="IPR003594">
    <property type="entry name" value="HATPase_dom"/>
</dbReference>
<dbReference type="Pfam" id="PF00512">
    <property type="entry name" value="HisKA"/>
    <property type="match status" value="1"/>
</dbReference>
<feature type="region of interest" description="Disordered" evidence="15">
    <location>
        <begin position="670"/>
        <end position="689"/>
    </location>
</feature>
<dbReference type="Pfam" id="PF02518">
    <property type="entry name" value="HATPase_c"/>
    <property type="match status" value="1"/>
</dbReference>
<dbReference type="Gene3D" id="3.30.450.20">
    <property type="entry name" value="PAS domain"/>
    <property type="match status" value="1"/>
</dbReference>
<keyword evidence="10" id="KW-0067">ATP-binding</keyword>
<feature type="transmembrane region" description="Helical" evidence="16">
    <location>
        <begin position="124"/>
        <end position="146"/>
    </location>
</feature>
<evidence type="ECO:0000256" key="4">
    <source>
        <dbReference type="ARBA" id="ARBA00022475"/>
    </source>
</evidence>
<evidence type="ECO:0000313" key="19">
    <source>
        <dbReference type="EMBL" id="GIH74091.1"/>
    </source>
</evidence>
<dbReference type="PROSITE" id="PS50109">
    <property type="entry name" value="HIS_KIN"/>
    <property type="match status" value="1"/>
</dbReference>
<comment type="catalytic activity">
    <reaction evidence="1">
        <text>ATP + protein L-histidine = ADP + protein N-phospho-L-histidine.</text>
        <dbReference type="EC" id="2.7.13.3"/>
    </reaction>
</comment>
<evidence type="ECO:0000256" key="3">
    <source>
        <dbReference type="ARBA" id="ARBA00012438"/>
    </source>
</evidence>
<dbReference type="PRINTS" id="PR00344">
    <property type="entry name" value="BCTRLSENSOR"/>
</dbReference>
<keyword evidence="6" id="KW-0808">Transferase</keyword>
<dbReference type="InterPro" id="IPR050351">
    <property type="entry name" value="BphY/WalK/GraS-like"/>
</dbReference>
<dbReference type="InterPro" id="IPR004358">
    <property type="entry name" value="Sig_transdc_His_kin-like_C"/>
</dbReference>
<keyword evidence="20" id="KW-1185">Reference proteome</keyword>
<evidence type="ECO:0000256" key="8">
    <source>
        <dbReference type="ARBA" id="ARBA00022741"/>
    </source>
</evidence>
<sequence length="689" mass="72925">MRSGDGAALRRTAVFTVLYVAALEAGRLSAAGGTVLGLMWPAAGVGTVWLLAQRRRRSRGMDALLLASASFAVNLATGVPLWLSVVFTVANLGQTLVFLWVFARLCPDLWNSSGLGDFDGVRHLWGLLAASLAGALFGALVGSAVLGTATGQWSPLTGMVWLARNVVSIVTITALGLRVGRVLARRAAGLTLPDALGRVPGRRIAEFCLLVTASAAAYVVTFSIRHDLPLAFLLVAVTVWAAVRFGTTFVALHDLVLGTAAIVFTLYGVGPFALIAEPISRVLVAQVFVGMVSVIGLALALSRDEREALLRRLAAAEKEASEQAGMLTAIVESMHDGLAVIDAGGRFVMRNPAAHRLLGPADPPGTADAYNLSHPDGTPIGREQMPYMLALAGHEVRDMDVLVRAPGMAENRLLNVSATRLPADERAAVVVFHDVTEERRHRDELAAFAGVVAHDLLNPLTTIDGWTQVLAAAGNRAGGEEGAGGVGECVTRIRRASSRMRELIHDLLAHATARDAPIAPIPIELGRITREVAAARGDLPAGPDDGRAPVFHIGELDAVRADRALLRQLLDNLIGNAVKYTPEGERPEITITSAIERPGWVRVEIADRGIGIPPGQQEMIFERFYRAHVGGPYHGSGLGLAICRRVVERHGGVIGVEDNPGGGSRFHFTLPAADAPDLSPRRCPAGPGP</sequence>
<feature type="transmembrane region" description="Helical" evidence="16">
    <location>
        <begin position="166"/>
        <end position="184"/>
    </location>
</feature>
<dbReference type="GO" id="GO:0000156">
    <property type="term" value="F:phosphorelay response regulator activity"/>
    <property type="evidence" value="ECO:0007669"/>
    <property type="project" value="TreeGrafter"/>
</dbReference>
<dbReference type="SUPFAM" id="SSF55874">
    <property type="entry name" value="ATPase domain of HSP90 chaperone/DNA topoisomerase II/histidine kinase"/>
    <property type="match status" value="1"/>
</dbReference>
<evidence type="ECO:0000256" key="7">
    <source>
        <dbReference type="ARBA" id="ARBA00022692"/>
    </source>
</evidence>